<feature type="domain" description="Coenzyme Q-binding protein COQ10 START" evidence="4">
    <location>
        <begin position="47"/>
        <end position="176"/>
    </location>
</feature>
<dbReference type="InterPro" id="IPR044996">
    <property type="entry name" value="COQ10-like"/>
</dbReference>
<dbReference type="InterPro" id="IPR005031">
    <property type="entry name" value="COQ10_START"/>
</dbReference>
<accession>A0A5S6QT97</accession>
<evidence type="ECO:0000256" key="2">
    <source>
        <dbReference type="ARBA" id="ARBA00011814"/>
    </source>
</evidence>
<reference evidence="5" key="1">
    <citation type="submission" date="2013-11" db="EMBL/GenBank/DDBJ databases">
        <authorList>
            <person name="Aslett M."/>
        </authorList>
    </citation>
    <scope>NUCLEOTIDE SEQUENCE [LARGE SCALE GENOMIC DNA]</scope>
    <source>
        <strain evidence="5">Edinburgh</strain>
    </source>
</reference>
<dbReference type="SUPFAM" id="SSF55961">
    <property type="entry name" value="Bet v1-like"/>
    <property type="match status" value="1"/>
</dbReference>
<dbReference type="CDD" id="cd07813">
    <property type="entry name" value="COQ10p_like"/>
    <property type="match status" value="1"/>
</dbReference>
<evidence type="ECO:0000313" key="6">
    <source>
        <dbReference type="WBParaSite" id="TMUE_2000010353.1"/>
    </source>
</evidence>
<evidence type="ECO:0000313" key="5">
    <source>
        <dbReference type="Proteomes" id="UP000046395"/>
    </source>
</evidence>
<dbReference type="AlphaFoldDB" id="A0A5S6QT97"/>
<dbReference type="PANTHER" id="PTHR12901">
    <property type="entry name" value="SPERM PROTEIN HOMOLOG"/>
    <property type="match status" value="1"/>
</dbReference>
<evidence type="ECO:0000313" key="7">
    <source>
        <dbReference type="WBParaSite" id="TMUE_2000010353.2"/>
    </source>
</evidence>
<comment type="function">
    <text evidence="3">Required for the function of coenzyme Q in the respiratory chain. May serve as a chaperone or may be involved in the transport of Q6 from its site of synthesis to the catalytic sites of the respiratory complexes.</text>
</comment>
<dbReference type="GO" id="GO:0048039">
    <property type="term" value="F:ubiquinone binding"/>
    <property type="evidence" value="ECO:0007669"/>
    <property type="project" value="InterPro"/>
</dbReference>
<keyword evidence="5" id="KW-1185">Reference proteome</keyword>
<dbReference type="Pfam" id="PF03364">
    <property type="entry name" value="Polyketide_cyc"/>
    <property type="match status" value="1"/>
</dbReference>
<dbReference type="InterPro" id="IPR023393">
    <property type="entry name" value="START-like_dom_sf"/>
</dbReference>
<dbReference type="GO" id="GO:0045333">
    <property type="term" value="P:cellular respiration"/>
    <property type="evidence" value="ECO:0007669"/>
    <property type="project" value="InterPro"/>
</dbReference>
<comment type="similarity">
    <text evidence="1">Belongs to the COQ10 family.</text>
</comment>
<evidence type="ECO:0000259" key="4">
    <source>
        <dbReference type="Pfam" id="PF03364"/>
    </source>
</evidence>
<dbReference type="GO" id="GO:0005739">
    <property type="term" value="C:mitochondrion"/>
    <property type="evidence" value="ECO:0007669"/>
    <property type="project" value="TreeGrafter"/>
</dbReference>
<dbReference type="PANTHER" id="PTHR12901:SF10">
    <property type="entry name" value="COENZYME Q-BINDING PROTEIN COQ10, MITOCHONDRIAL"/>
    <property type="match status" value="1"/>
</dbReference>
<dbReference type="STRING" id="70415.A0A5S6QT97"/>
<evidence type="ECO:0000256" key="1">
    <source>
        <dbReference type="ARBA" id="ARBA00006885"/>
    </source>
</evidence>
<dbReference type="WBParaSite" id="TMUE_2000010353.1">
    <property type="protein sequence ID" value="TMUE_2000010353.1"/>
    <property type="gene ID" value="WBGene00293971"/>
</dbReference>
<dbReference type="Proteomes" id="UP000046395">
    <property type="component" value="Unassembled WGS sequence"/>
</dbReference>
<sequence length="190" mass="22158">MRHIRFRPPKGLQLGPMKGHSRAFFKLPEPLEQFGRRKHYSQDRKLGYSMEQMFDIAADVARYKEFVPWCIGSKVVRRIDERCNEVELTVGFPPIVERYVSTVTLVQPYLVKSVSSETRLFKQLISLWQFYAKDNDPPNTCNLSFSVMYEFQSPLHAAIASLFFEEVTSKMVTAFMKRARNLYGPPSMEM</sequence>
<comment type="subunit">
    <text evidence="2">Interacts with coenzyme Q.</text>
</comment>
<reference evidence="6" key="3">
    <citation type="submission" date="2019-12" db="UniProtKB">
        <authorList>
            <consortium name="WormBaseParasite"/>
        </authorList>
    </citation>
    <scope>IDENTIFICATION</scope>
</reference>
<proteinExistence type="inferred from homology"/>
<dbReference type="WBParaSite" id="TMUE_2000010353.2">
    <property type="protein sequence ID" value="TMUE_2000010353.2"/>
    <property type="gene ID" value="WBGene00293971"/>
</dbReference>
<organism evidence="5 6">
    <name type="scientific">Trichuris muris</name>
    <name type="common">Mouse whipworm</name>
    <dbReference type="NCBI Taxonomy" id="70415"/>
    <lineage>
        <taxon>Eukaryota</taxon>
        <taxon>Metazoa</taxon>
        <taxon>Ecdysozoa</taxon>
        <taxon>Nematoda</taxon>
        <taxon>Enoplea</taxon>
        <taxon>Dorylaimia</taxon>
        <taxon>Trichinellida</taxon>
        <taxon>Trichuridae</taxon>
        <taxon>Trichuris</taxon>
    </lineage>
</organism>
<name>A0A5S6QT97_TRIMR</name>
<reference evidence="5" key="2">
    <citation type="submission" date="2014-03" db="EMBL/GenBank/DDBJ databases">
        <title>The whipworm genome and dual-species transcriptomics of an intimate host-pathogen interaction.</title>
        <authorList>
            <person name="Foth B.J."/>
            <person name="Tsai I.J."/>
            <person name="Reid A.J."/>
            <person name="Bancroft A.J."/>
            <person name="Nichol S."/>
            <person name="Tracey A."/>
            <person name="Holroyd N."/>
            <person name="Cotton J.A."/>
            <person name="Stanley E.J."/>
            <person name="Zarowiecki M."/>
            <person name="Liu J.Z."/>
            <person name="Huckvale T."/>
            <person name="Cooper P.J."/>
            <person name="Grencis R.K."/>
            <person name="Berriman M."/>
        </authorList>
    </citation>
    <scope>NUCLEOTIDE SEQUENCE [LARGE SCALE GENOMIC DNA]</scope>
    <source>
        <strain evidence="5">Edinburgh</strain>
    </source>
</reference>
<evidence type="ECO:0000256" key="3">
    <source>
        <dbReference type="ARBA" id="ARBA00024947"/>
    </source>
</evidence>
<dbReference type="Gene3D" id="3.30.530.20">
    <property type="match status" value="1"/>
</dbReference>
<protein>
    <submittedName>
        <fullName evidence="6 7">Polyketide_cyc domain-containing protein</fullName>
    </submittedName>
</protein>